<evidence type="ECO:0000256" key="1">
    <source>
        <dbReference type="SAM" id="MobiDB-lite"/>
    </source>
</evidence>
<feature type="compositionally biased region" description="Basic and acidic residues" evidence="1">
    <location>
        <begin position="50"/>
        <end position="65"/>
    </location>
</feature>
<comment type="caution">
    <text evidence="2">The sequence shown here is derived from an EMBL/GenBank/DDBJ whole genome shotgun (WGS) entry which is preliminary data.</text>
</comment>
<accession>A0A4Z1K7W2</accession>
<keyword evidence="3" id="KW-1185">Reference proteome</keyword>
<protein>
    <submittedName>
        <fullName evidence="2">Uncharacterized protein</fullName>
    </submittedName>
</protein>
<proteinExistence type="predicted"/>
<feature type="compositionally biased region" description="Basic and acidic residues" evidence="1">
    <location>
        <begin position="78"/>
        <end position="89"/>
    </location>
</feature>
<feature type="region of interest" description="Disordered" evidence="1">
    <location>
        <begin position="15"/>
        <end position="109"/>
    </location>
</feature>
<dbReference type="EMBL" id="PQXM01000027">
    <property type="protein sequence ID" value="TGO79642.1"/>
    <property type="molecule type" value="Genomic_DNA"/>
</dbReference>
<dbReference type="AlphaFoldDB" id="A0A4Z1K7W2"/>
<sequence length="109" mass="12508">MRIIDLTTAKMLHSLSKRREKDERHAQKQADLTSEINGGRNQRSSYTYSRHSEAGSGHKTEDIHDKIKRQAARLNSSDSKDNTDTEERLYKKHAKKQEGKTPKNSGTRT</sequence>
<gene>
    <name evidence="2" type="ORF">BELL_0027g00330</name>
</gene>
<feature type="compositionally biased region" description="Basic and acidic residues" evidence="1">
    <location>
        <begin position="17"/>
        <end position="28"/>
    </location>
</feature>
<organism evidence="2 3">
    <name type="scientific">Botrytis elliptica</name>
    <dbReference type="NCBI Taxonomy" id="278938"/>
    <lineage>
        <taxon>Eukaryota</taxon>
        <taxon>Fungi</taxon>
        <taxon>Dikarya</taxon>
        <taxon>Ascomycota</taxon>
        <taxon>Pezizomycotina</taxon>
        <taxon>Leotiomycetes</taxon>
        <taxon>Helotiales</taxon>
        <taxon>Sclerotiniaceae</taxon>
        <taxon>Botrytis</taxon>
    </lineage>
</organism>
<dbReference type="Proteomes" id="UP000297229">
    <property type="component" value="Unassembled WGS sequence"/>
</dbReference>
<reference evidence="2 3" key="1">
    <citation type="submission" date="2017-12" db="EMBL/GenBank/DDBJ databases">
        <title>Comparative genomics of Botrytis spp.</title>
        <authorList>
            <person name="Valero-Jimenez C.A."/>
            <person name="Tapia P."/>
            <person name="Veloso J."/>
            <person name="Silva-Moreno E."/>
            <person name="Staats M."/>
            <person name="Valdes J.H."/>
            <person name="Van Kan J.A.L."/>
        </authorList>
    </citation>
    <scope>NUCLEOTIDE SEQUENCE [LARGE SCALE GENOMIC DNA]</scope>
    <source>
        <strain evidence="2 3">Be9601</strain>
    </source>
</reference>
<feature type="compositionally biased region" description="Polar residues" evidence="1">
    <location>
        <begin position="30"/>
        <end position="49"/>
    </location>
</feature>
<name>A0A4Z1K7W2_9HELO</name>
<evidence type="ECO:0000313" key="3">
    <source>
        <dbReference type="Proteomes" id="UP000297229"/>
    </source>
</evidence>
<evidence type="ECO:0000313" key="2">
    <source>
        <dbReference type="EMBL" id="TGO79642.1"/>
    </source>
</evidence>